<dbReference type="Proteomes" id="UP001370758">
    <property type="component" value="Unassembled WGS sequence"/>
</dbReference>
<gene>
    <name evidence="2" type="ORF">TWF481_002140</name>
</gene>
<dbReference type="AlphaFoldDB" id="A0AAV9VV79"/>
<organism evidence="2 3">
    <name type="scientific">Arthrobotrys musiformis</name>
    <dbReference type="NCBI Taxonomy" id="47236"/>
    <lineage>
        <taxon>Eukaryota</taxon>
        <taxon>Fungi</taxon>
        <taxon>Dikarya</taxon>
        <taxon>Ascomycota</taxon>
        <taxon>Pezizomycotina</taxon>
        <taxon>Orbiliomycetes</taxon>
        <taxon>Orbiliales</taxon>
        <taxon>Orbiliaceae</taxon>
        <taxon>Arthrobotrys</taxon>
    </lineage>
</organism>
<protein>
    <recommendedName>
        <fullName evidence="4">BHLH domain-containing protein</fullName>
    </recommendedName>
</protein>
<feature type="compositionally biased region" description="Polar residues" evidence="1">
    <location>
        <begin position="1"/>
        <end position="11"/>
    </location>
</feature>
<evidence type="ECO:0000313" key="3">
    <source>
        <dbReference type="Proteomes" id="UP001370758"/>
    </source>
</evidence>
<proteinExistence type="predicted"/>
<comment type="caution">
    <text evidence="2">The sequence shown here is derived from an EMBL/GenBank/DDBJ whole genome shotgun (WGS) entry which is preliminary data.</text>
</comment>
<reference evidence="2 3" key="1">
    <citation type="submission" date="2023-08" db="EMBL/GenBank/DDBJ databases">
        <authorList>
            <person name="Palmer J.M."/>
        </authorList>
    </citation>
    <scope>NUCLEOTIDE SEQUENCE [LARGE SCALE GENOMIC DNA]</scope>
    <source>
        <strain evidence="2 3">TWF481</strain>
    </source>
</reference>
<feature type="compositionally biased region" description="Polar residues" evidence="1">
    <location>
        <begin position="160"/>
        <end position="180"/>
    </location>
</feature>
<evidence type="ECO:0008006" key="4">
    <source>
        <dbReference type="Google" id="ProtNLM"/>
    </source>
</evidence>
<dbReference type="EMBL" id="JAVHJL010000011">
    <property type="protein sequence ID" value="KAK6496117.1"/>
    <property type="molecule type" value="Genomic_DNA"/>
</dbReference>
<feature type="region of interest" description="Disordered" evidence="1">
    <location>
        <begin position="148"/>
        <end position="181"/>
    </location>
</feature>
<name>A0AAV9VV79_9PEZI</name>
<evidence type="ECO:0000256" key="1">
    <source>
        <dbReference type="SAM" id="MobiDB-lite"/>
    </source>
</evidence>
<sequence>MNCASSLSESQPAGFEQKVDSPQLHRTFEGDDPNCIPGHCSHVVPCSNVSPSLYQEIEVFGDSQFQNSENVSPKEPNPPLSRKERRKRARMEISNLQARKESIRYLSRVRPHNFTTYETTRFDLSALAGMLDRNSPEYQSRYVYSENQDSMAKEHGGENSGPNRGPSSLLEQNVSTTTSPCRGGDIDQLYSEMFKNNQTDPDFLQQRQDLFVLHWTHATSEWSASMSQIFHSQDQVESQILELCLAVCLALEVDPEPKIVDQFSPSSFGWQRKIDQLMVTVQNHDTAGLEPYRVEISHDYLVGIPKYNDGDDLSRGSNDLGKRESWEFWVEAVSFYA</sequence>
<accession>A0AAV9VV79</accession>
<feature type="region of interest" description="Disordered" evidence="1">
    <location>
        <begin position="64"/>
        <end position="89"/>
    </location>
</feature>
<keyword evidence="3" id="KW-1185">Reference proteome</keyword>
<evidence type="ECO:0000313" key="2">
    <source>
        <dbReference type="EMBL" id="KAK6496117.1"/>
    </source>
</evidence>
<feature type="region of interest" description="Disordered" evidence="1">
    <location>
        <begin position="1"/>
        <end position="31"/>
    </location>
</feature>